<feature type="chain" id="PRO_5019310583" description="Deacetylase sirtuin-type domain-containing protein" evidence="1">
    <location>
        <begin position="17"/>
        <end position="325"/>
    </location>
</feature>
<dbReference type="EMBL" id="AMZH03003337">
    <property type="protein sequence ID" value="RRT72652.1"/>
    <property type="molecule type" value="Genomic_DNA"/>
</dbReference>
<evidence type="ECO:0000313" key="2">
    <source>
        <dbReference type="EMBL" id="RRT72652.1"/>
    </source>
</evidence>
<dbReference type="InterPro" id="IPR029035">
    <property type="entry name" value="DHS-like_NAD/FAD-binding_dom"/>
</dbReference>
<reference evidence="2 3" key="1">
    <citation type="journal article" date="2014" name="Agronomy (Basel)">
        <title>A Draft Genome Sequence for Ensete ventricosum, the Drought-Tolerant Tree Against Hunger.</title>
        <authorList>
            <person name="Harrison J."/>
            <person name="Moore K.A."/>
            <person name="Paszkiewicz K."/>
            <person name="Jones T."/>
            <person name="Grant M."/>
            <person name="Ambacheew D."/>
            <person name="Muzemil S."/>
            <person name="Studholme D.J."/>
        </authorList>
    </citation>
    <scope>NUCLEOTIDE SEQUENCE [LARGE SCALE GENOMIC DNA]</scope>
</reference>
<dbReference type="SUPFAM" id="SSF52467">
    <property type="entry name" value="DHS-like NAD/FAD-binding domain"/>
    <property type="match status" value="1"/>
</dbReference>
<feature type="signal peptide" evidence="1">
    <location>
        <begin position="1"/>
        <end position="16"/>
    </location>
</feature>
<name>A0A427A8U4_ENSVE</name>
<dbReference type="AlphaFoldDB" id="A0A427A8U4"/>
<comment type="caution">
    <text evidence="2">The sequence shown here is derived from an EMBL/GenBank/DDBJ whole genome shotgun (WGS) entry which is preliminary data.</text>
</comment>
<sequence>MIISVRLCFLLSRTRGLEPPPKGKRWGRRLRGRLPTAPARSLRLRLKSPASARVVHDHSLPAMAIAVTMATSRPSVVVSSLLFPTSDHLCEFLEILDFGSELYRTKVSILEGRPLKTRLTCRLFCNRRRGLVLKCCMHQLLAKSSYSTYESKLREQNGLHFKNLNDRKIVVPNSDPPSVKDVNLLYQFIDRRYVEPNRGFLITEGACLRFHLSVFNAKYDLFFMKLKDCFYNSPNGAYSTGFKPITHQVIRLCYDKLLVVQSYFFRLHHRAGSDPLELHGTVYSVVCLKCGNSINRDSFQDRVKALNPKVCYLQLKHIIERTRGT</sequence>
<organism evidence="2 3">
    <name type="scientific">Ensete ventricosum</name>
    <name type="common">Abyssinian banana</name>
    <name type="synonym">Musa ensete</name>
    <dbReference type="NCBI Taxonomy" id="4639"/>
    <lineage>
        <taxon>Eukaryota</taxon>
        <taxon>Viridiplantae</taxon>
        <taxon>Streptophyta</taxon>
        <taxon>Embryophyta</taxon>
        <taxon>Tracheophyta</taxon>
        <taxon>Spermatophyta</taxon>
        <taxon>Magnoliopsida</taxon>
        <taxon>Liliopsida</taxon>
        <taxon>Zingiberales</taxon>
        <taxon>Musaceae</taxon>
        <taxon>Ensete</taxon>
    </lineage>
</organism>
<accession>A0A427A8U4</accession>
<gene>
    <name evidence="2" type="ORF">B296_00019979</name>
</gene>
<protein>
    <recommendedName>
        <fullName evidence="4">Deacetylase sirtuin-type domain-containing protein</fullName>
    </recommendedName>
</protein>
<evidence type="ECO:0008006" key="4">
    <source>
        <dbReference type="Google" id="ProtNLM"/>
    </source>
</evidence>
<keyword evidence="1" id="KW-0732">Signal</keyword>
<dbReference type="Gene3D" id="3.40.50.1220">
    <property type="entry name" value="TPP-binding domain"/>
    <property type="match status" value="1"/>
</dbReference>
<proteinExistence type="predicted"/>
<dbReference type="Proteomes" id="UP000287651">
    <property type="component" value="Unassembled WGS sequence"/>
</dbReference>
<evidence type="ECO:0000256" key="1">
    <source>
        <dbReference type="SAM" id="SignalP"/>
    </source>
</evidence>
<evidence type="ECO:0000313" key="3">
    <source>
        <dbReference type="Proteomes" id="UP000287651"/>
    </source>
</evidence>